<dbReference type="Gene3D" id="3.20.20.360">
    <property type="entry name" value="Malate synthase, domain 3"/>
    <property type="match status" value="1"/>
</dbReference>
<comment type="similarity">
    <text evidence="1 8">Belongs to the malate synthase family.</text>
</comment>
<evidence type="ECO:0000256" key="2">
    <source>
        <dbReference type="ARBA" id="ARBA00012636"/>
    </source>
</evidence>
<feature type="domain" description="Malate synthase N-terminal" evidence="10">
    <location>
        <begin position="13"/>
        <end position="66"/>
    </location>
</feature>
<dbReference type="GO" id="GO:0006099">
    <property type="term" value="P:tricarboxylic acid cycle"/>
    <property type="evidence" value="ECO:0007669"/>
    <property type="project" value="UniProtKB-KW"/>
</dbReference>
<dbReference type="Pfam" id="PF20659">
    <property type="entry name" value="MS_C"/>
    <property type="match status" value="1"/>
</dbReference>
<dbReference type="InterPro" id="IPR048356">
    <property type="entry name" value="MS_N"/>
</dbReference>
<dbReference type="CDD" id="cd00727">
    <property type="entry name" value="malate_synt_A"/>
    <property type="match status" value="1"/>
</dbReference>
<proteinExistence type="inferred from homology"/>
<keyword evidence="5 8" id="KW-0808">Transferase</keyword>
<dbReference type="InterPro" id="IPR001465">
    <property type="entry name" value="Malate_synthase_TIM"/>
</dbReference>
<dbReference type="InterPro" id="IPR046363">
    <property type="entry name" value="MS_N_TIM-barrel_dom"/>
</dbReference>
<dbReference type="GO" id="GO:0006097">
    <property type="term" value="P:glyoxylate cycle"/>
    <property type="evidence" value="ECO:0007669"/>
    <property type="project" value="UniProtKB-KW"/>
</dbReference>
<dbReference type="InterPro" id="IPR044856">
    <property type="entry name" value="Malate_synth_C_sf"/>
</dbReference>
<feature type="active site" description="Proton donor" evidence="7">
    <location>
        <position position="451"/>
    </location>
</feature>
<dbReference type="NCBIfam" id="TIGR01344">
    <property type="entry name" value="malate_syn_A"/>
    <property type="match status" value="1"/>
</dbReference>
<evidence type="ECO:0000256" key="6">
    <source>
        <dbReference type="ARBA" id="ARBA00047918"/>
    </source>
</evidence>
<evidence type="ECO:0000256" key="4">
    <source>
        <dbReference type="ARBA" id="ARBA00022532"/>
    </source>
</evidence>
<evidence type="ECO:0000313" key="12">
    <source>
        <dbReference type="EMBL" id="GFH48150.1"/>
    </source>
</evidence>
<dbReference type="Pfam" id="PF20656">
    <property type="entry name" value="MS_N"/>
    <property type="match status" value="1"/>
</dbReference>
<dbReference type="SUPFAM" id="SSF51645">
    <property type="entry name" value="Malate synthase G"/>
    <property type="match status" value="1"/>
</dbReference>
<organism evidence="12 13">
    <name type="scientific">Chaetoceros tenuissimus</name>
    <dbReference type="NCBI Taxonomy" id="426638"/>
    <lineage>
        <taxon>Eukaryota</taxon>
        <taxon>Sar</taxon>
        <taxon>Stramenopiles</taxon>
        <taxon>Ochrophyta</taxon>
        <taxon>Bacillariophyta</taxon>
        <taxon>Coscinodiscophyceae</taxon>
        <taxon>Chaetocerotophycidae</taxon>
        <taxon>Chaetocerotales</taxon>
        <taxon>Chaetocerotaceae</taxon>
        <taxon>Chaetoceros</taxon>
    </lineage>
</organism>
<comment type="pathway">
    <text evidence="8">Carbohydrate metabolism; glyoxylate cycle; (S)-malate from isocitrate: step 2/2.</text>
</comment>
<evidence type="ECO:0000259" key="10">
    <source>
        <dbReference type="Pfam" id="PF20656"/>
    </source>
</evidence>
<dbReference type="AlphaFoldDB" id="A0AAD3CNY9"/>
<dbReference type="Pfam" id="PF01274">
    <property type="entry name" value="MS_TIM-barrel"/>
    <property type="match status" value="1"/>
</dbReference>
<dbReference type="Gene3D" id="1.20.1220.12">
    <property type="entry name" value="Malate synthase, domain III"/>
    <property type="match status" value="1"/>
</dbReference>
<dbReference type="GO" id="GO:0004474">
    <property type="term" value="F:malate synthase activity"/>
    <property type="evidence" value="ECO:0007669"/>
    <property type="project" value="UniProtKB-EC"/>
</dbReference>
<keyword evidence="4 8" id="KW-0816">Tricarboxylic acid cycle</keyword>
<accession>A0AAD3CNY9</accession>
<dbReference type="Proteomes" id="UP001054902">
    <property type="component" value="Unassembled WGS sequence"/>
</dbReference>
<dbReference type="PROSITE" id="PS00510">
    <property type="entry name" value="MALATE_SYNTHASE"/>
    <property type="match status" value="1"/>
</dbReference>
<evidence type="ECO:0000313" key="13">
    <source>
        <dbReference type="Proteomes" id="UP001054902"/>
    </source>
</evidence>
<feature type="active site" description="Proton acceptor" evidence="7">
    <location>
        <position position="166"/>
    </location>
</feature>
<dbReference type="EMBL" id="BLLK01000027">
    <property type="protein sequence ID" value="GFH48150.1"/>
    <property type="molecule type" value="Genomic_DNA"/>
</dbReference>
<dbReference type="InterPro" id="IPR019830">
    <property type="entry name" value="Malate_synthase_CS"/>
</dbReference>
<comment type="caution">
    <text evidence="12">The sequence shown here is derived from an EMBL/GenBank/DDBJ whole genome shotgun (WGS) entry which is preliminary data.</text>
</comment>
<dbReference type="PANTHER" id="PTHR42902">
    <property type="entry name" value="MALATE SYNTHASE"/>
    <property type="match status" value="1"/>
</dbReference>
<evidence type="ECO:0000256" key="8">
    <source>
        <dbReference type="RuleBase" id="RU000555"/>
    </source>
</evidence>
<sequence length="542" mass="60910">MITVKTESIKIEVLGAVPPGTDNILSEPALSFVGFLCAKFEGRRQQLLQQRKLTSIEYDSLQVPAFQKRPEVLADDWLCASVPPDVEDRRVEITGPVGRKMVINGLNSGANVYMADFEDSTSPTFKNVIEGQQNLKDAVDGTISYVNPRDGKLYELCDNPSTLFVRPRGWHLDEAHILVNGIPASGSIVDFALFFYHNVNALLAKGTRPYFYLPKLETSLEARLWNDVFIVAQSYMGVQRGTIRATILLETITAAYEMEEILYEIRDHSLGLNCGRWDYLFSYIKKFKLHPTKVTPDRKHLTMETPLMQAYVKRLIYICHKRGTFAMGGMSAAIPIKNDPSANTKAMDKIKDDKMRECIAGHDGSWVAHPALVSLAKSVFNEHMKTPNQIYKPGLAGQNVSEKDLLQLPTVQYGSAITSEGLQKGVQIVLAYTEAWLRGIGCIPLNHHMEDAATAEISRAQIWQWRHHGIKTEDDGIIITAERIRNIVMEEVDKNKNKGRWQLAGKLVTEMLTKSTHFDDFLTSVCYPHIVQIENVSVSSKL</sequence>
<evidence type="ECO:0000259" key="11">
    <source>
        <dbReference type="Pfam" id="PF20659"/>
    </source>
</evidence>
<gene>
    <name evidence="12" type="ORF">CTEN210_04626</name>
</gene>
<protein>
    <recommendedName>
        <fullName evidence="2 8">Malate synthase</fullName>
        <ecNumber evidence="2 8">2.3.3.9</ecNumber>
    </recommendedName>
</protein>
<dbReference type="InterPro" id="IPR011076">
    <property type="entry name" value="Malate_synth_sf"/>
</dbReference>
<evidence type="ECO:0000256" key="5">
    <source>
        <dbReference type="ARBA" id="ARBA00022679"/>
    </source>
</evidence>
<evidence type="ECO:0000256" key="3">
    <source>
        <dbReference type="ARBA" id="ARBA00022435"/>
    </source>
</evidence>
<keyword evidence="13" id="KW-1185">Reference proteome</keyword>
<reference evidence="12 13" key="1">
    <citation type="journal article" date="2021" name="Sci. Rep.">
        <title>The genome of the diatom Chaetoceros tenuissimus carries an ancient integrated fragment of an extant virus.</title>
        <authorList>
            <person name="Hongo Y."/>
            <person name="Kimura K."/>
            <person name="Takaki Y."/>
            <person name="Yoshida Y."/>
            <person name="Baba S."/>
            <person name="Kobayashi G."/>
            <person name="Nagasaki K."/>
            <person name="Hano T."/>
            <person name="Tomaru Y."/>
        </authorList>
    </citation>
    <scope>NUCLEOTIDE SEQUENCE [LARGE SCALE GENOMIC DNA]</scope>
    <source>
        <strain evidence="12 13">NIES-3715</strain>
    </source>
</reference>
<dbReference type="EC" id="2.3.3.9" evidence="2 8"/>
<dbReference type="FunFam" id="1.20.1220.12:FF:000001">
    <property type="entry name" value="Malate synthase"/>
    <property type="match status" value="1"/>
</dbReference>
<evidence type="ECO:0000256" key="7">
    <source>
        <dbReference type="PIRSR" id="PIRSR001363-1"/>
    </source>
</evidence>
<dbReference type="GO" id="GO:0005737">
    <property type="term" value="C:cytoplasm"/>
    <property type="evidence" value="ECO:0007669"/>
    <property type="project" value="TreeGrafter"/>
</dbReference>
<keyword evidence="3 8" id="KW-0329">Glyoxylate bypass</keyword>
<feature type="domain" description="Malate synthase TIM barrel" evidence="9">
    <location>
        <begin position="162"/>
        <end position="407"/>
    </location>
</feature>
<comment type="catalytic activity">
    <reaction evidence="6 8">
        <text>glyoxylate + acetyl-CoA + H2O = (S)-malate + CoA + H(+)</text>
        <dbReference type="Rhea" id="RHEA:18181"/>
        <dbReference type="ChEBI" id="CHEBI:15377"/>
        <dbReference type="ChEBI" id="CHEBI:15378"/>
        <dbReference type="ChEBI" id="CHEBI:15589"/>
        <dbReference type="ChEBI" id="CHEBI:36655"/>
        <dbReference type="ChEBI" id="CHEBI:57287"/>
        <dbReference type="ChEBI" id="CHEBI:57288"/>
        <dbReference type="EC" id="2.3.3.9"/>
    </reaction>
</comment>
<dbReference type="PANTHER" id="PTHR42902:SF1">
    <property type="entry name" value="MALATE SYNTHASE 1-RELATED"/>
    <property type="match status" value="1"/>
</dbReference>
<name>A0AAD3CNY9_9STRA</name>
<feature type="domain" description="Malate synthase C-terminal" evidence="11">
    <location>
        <begin position="417"/>
        <end position="530"/>
    </location>
</feature>
<evidence type="ECO:0000259" key="9">
    <source>
        <dbReference type="Pfam" id="PF01274"/>
    </source>
</evidence>
<dbReference type="InterPro" id="IPR006252">
    <property type="entry name" value="Malate_synthA"/>
</dbReference>
<dbReference type="FunFam" id="3.20.20.360:FF:000001">
    <property type="entry name" value="Malate synthase"/>
    <property type="match status" value="1"/>
</dbReference>
<dbReference type="InterPro" id="IPR048355">
    <property type="entry name" value="MS_C"/>
</dbReference>
<evidence type="ECO:0000256" key="1">
    <source>
        <dbReference type="ARBA" id="ARBA00006394"/>
    </source>
</evidence>
<dbReference type="PIRSF" id="PIRSF001363">
    <property type="entry name" value="Malate_synth"/>
    <property type="match status" value="1"/>
</dbReference>